<accession>J7RPN2</accession>
<dbReference type="AlphaFoldDB" id="J7RPN2"/>
<dbReference type="RefSeq" id="XP_022465938.1">
    <property type="nucleotide sequence ID" value="XM_022609553.1"/>
</dbReference>
<dbReference type="Proteomes" id="UP000006310">
    <property type="component" value="Chromosome 8"/>
</dbReference>
<reference evidence="1 2" key="1">
    <citation type="journal article" date="2011" name="Proc. Natl. Acad. Sci. U.S.A.">
        <title>Evolutionary erosion of yeast sex chromosomes by mating-type switching accidents.</title>
        <authorList>
            <person name="Gordon J.L."/>
            <person name="Armisen D."/>
            <person name="Proux-Wera E."/>
            <person name="Oheigeartaigh S.S."/>
            <person name="Byrne K.P."/>
            <person name="Wolfe K.H."/>
        </authorList>
    </citation>
    <scope>NUCLEOTIDE SEQUENCE [LARGE SCALE GENOMIC DNA]</scope>
    <source>
        <strain evidence="2">ATCC MYA-139 / BCRC 22969 / CBS 8797 / CCRC 22969 / KCTC 17520 / NBRC 10181 / NCYC 3082</strain>
    </source>
</reference>
<reference evidence="2" key="2">
    <citation type="submission" date="2012-08" db="EMBL/GenBank/DDBJ databases">
        <title>Genome sequence of Kazachstania naganishii.</title>
        <authorList>
            <person name="Gordon J.L."/>
            <person name="Armisen D."/>
            <person name="Proux-Wera E."/>
            <person name="OhEigeartaigh S.S."/>
            <person name="Byrne K.P."/>
            <person name="Wolfe K.H."/>
        </authorList>
    </citation>
    <scope>NUCLEOTIDE SEQUENCE [LARGE SCALE GENOMIC DNA]</scope>
    <source>
        <strain evidence="2">ATCC MYA-139 / BCRC 22969 / CBS 8797 / CCRC 22969 / KCTC 17520 / NBRC 10181 / NCYC 3082</strain>
    </source>
</reference>
<gene>
    <name evidence="1" type="primary">KNAG0H02780</name>
    <name evidence="1" type="ordered locus">KNAG_0H02780</name>
</gene>
<evidence type="ECO:0000313" key="1">
    <source>
        <dbReference type="EMBL" id="CCK71693.1"/>
    </source>
</evidence>
<organism evidence="1 2">
    <name type="scientific">Huiozyma naganishii (strain ATCC MYA-139 / BCRC 22969 / CBS 8797 / KCTC 17520 / NBRC 10181 / NCYC 3082 / Yp74L-3)</name>
    <name type="common">Yeast</name>
    <name type="synonym">Kazachstania naganishii</name>
    <dbReference type="NCBI Taxonomy" id="1071383"/>
    <lineage>
        <taxon>Eukaryota</taxon>
        <taxon>Fungi</taxon>
        <taxon>Dikarya</taxon>
        <taxon>Ascomycota</taxon>
        <taxon>Saccharomycotina</taxon>
        <taxon>Saccharomycetes</taxon>
        <taxon>Saccharomycetales</taxon>
        <taxon>Saccharomycetaceae</taxon>
        <taxon>Huiozyma</taxon>
    </lineage>
</organism>
<sequence length="65" mass="7294">MHYRKTHEVKNRKVPSVIDIPHEFIVQLTLAVENVEKNGLSIASGEFRTAINVRNGSFCGLRCVA</sequence>
<dbReference type="GeneID" id="34527425"/>
<dbReference type="EMBL" id="HE978321">
    <property type="protein sequence ID" value="CCK71693.1"/>
    <property type="molecule type" value="Genomic_DNA"/>
</dbReference>
<dbReference type="KEGG" id="kng:KNAG_0H02780"/>
<protein>
    <submittedName>
        <fullName evidence="1">Uncharacterized protein</fullName>
    </submittedName>
</protein>
<dbReference type="HOGENOM" id="CLU_2850022_0_0_1"/>
<proteinExistence type="predicted"/>
<evidence type="ECO:0000313" key="2">
    <source>
        <dbReference type="Proteomes" id="UP000006310"/>
    </source>
</evidence>
<name>J7RPN2_HUIN7</name>
<keyword evidence="2" id="KW-1185">Reference proteome</keyword>